<evidence type="ECO:0000256" key="1">
    <source>
        <dbReference type="ARBA" id="ARBA00022737"/>
    </source>
</evidence>
<dbReference type="InterPro" id="IPR056884">
    <property type="entry name" value="NPHP3-like_N"/>
</dbReference>
<dbReference type="InterPro" id="IPR059106">
    <property type="entry name" value="WHD_MalT"/>
</dbReference>
<dbReference type="EMBL" id="JAUSUP010000001">
    <property type="protein sequence ID" value="MDQ0350492.1"/>
    <property type="molecule type" value="Genomic_DNA"/>
</dbReference>
<evidence type="ECO:0000256" key="3">
    <source>
        <dbReference type="ARBA" id="ARBA00023163"/>
    </source>
</evidence>
<dbReference type="InterPro" id="IPR027417">
    <property type="entry name" value="P-loop_NTPase"/>
</dbReference>
<name>A0ABU0DPW2_9BACI</name>
<feature type="domain" description="Bacterial transcriptional activator" evidence="4">
    <location>
        <begin position="930"/>
        <end position="1072"/>
    </location>
</feature>
<dbReference type="InterPro" id="IPR016032">
    <property type="entry name" value="Sig_transdc_resp-reg_C-effctor"/>
</dbReference>
<dbReference type="SUPFAM" id="SSF52540">
    <property type="entry name" value="P-loop containing nucleoside triphosphate hydrolases"/>
    <property type="match status" value="1"/>
</dbReference>
<evidence type="ECO:0000259" key="4">
    <source>
        <dbReference type="SMART" id="SM01043"/>
    </source>
</evidence>
<dbReference type="InterPro" id="IPR051677">
    <property type="entry name" value="AfsR-DnrI-RedD_regulator"/>
</dbReference>
<protein>
    <submittedName>
        <fullName evidence="5">DNA-binding SARP family transcriptional activator/AraC-like DNA-binding protein</fullName>
    </submittedName>
</protein>
<dbReference type="InterPro" id="IPR005158">
    <property type="entry name" value="BTAD"/>
</dbReference>
<dbReference type="SUPFAM" id="SSF46894">
    <property type="entry name" value="C-terminal effector domain of the bipartite response regulators"/>
    <property type="match status" value="1"/>
</dbReference>
<keyword evidence="6" id="KW-1185">Reference proteome</keyword>
<dbReference type="Pfam" id="PF03704">
    <property type="entry name" value="BTAD"/>
    <property type="match status" value="1"/>
</dbReference>
<dbReference type="Proteomes" id="UP001236723">
    <property type="component" value="Unassembled WGS sequence"/>
</dbReference>
<keyword evidence="3" id="KW-0804">Transcription</keyword>
<evidence type="ECO:0000313" key="6">
    <source>
        <dbReference type="Proteomes" id="UP001236723"/>
    </source>
</evidence>
<reference evidence="5 6" key="1">
    <citation type="submission" date="2023-07" db="EMBL/GenBank/DDBJ databases">
        <title>Genomic Encyclopedia of Type Strains, Phase IV (KMG-IV): sequencing the most valuable type-strain genomes for metagenomic binning, comparative biology and taxonomic classification.</title>
        <authorList>
            <person name="Goeker M."/>
        </authorList>
    </citation>
    <scope>NUCLEOTIDE SEQUENCE [LARGE SCALE GENOMIC DNA]</scope>
    <source>
        <strain evidence="5 6">DSM 15448</strain>
    </source>
</reference>
<evidence type="ECO:0000256" key="2">
    <source>
        <dbReference type="ARBA" id="ARBA00023015"/>
    </source>
</evidence>
<dbReference type="InterPro" id="IPR036388">
    <property type="entry name" value="WH-like_DNA-bd_sf"/>
</dbReference>
<gene>
    <name evidence="5" type="ORF">J2R98_000295</name>
</gene>
<dbReference type="InterPro" id="IPR011990">
    <property type="entry name" value="TPR-like_helical_dom_sf"/>
</dbReference>
<proteinExistence type="predicted"/>
<accession>A0ABU0DPW2</accession>
<dbReference type="Pfam" id="PF24883">
    <property type="entry name" value="NPHP3_N"/>
    <property type="match status" value="1"/>
</dbReference>
<keyword evidence="2" id="KW-0805">Transcription regulation</keyword>
<keyword evidence="1" id="KW-0677">Repeat</keyword>
<dbReference type="SUPFAM" id="SSF48452">
    <property type="entry name" value="TPR-like"/>
    <property type="match status" value="3"/>
</dbReference>
<organism evidence="5 6">
    <name type="scientific">Alkalibacillus filiformis</name>
    <dbReference type="NCBI Taxonomy" id="200990"/>
    <lineage>
        <taxon>Bacteria</taxon>
        <taxon>Bacillati</taxon>
        <taxon>Bacillota</taxon>
        <taxon>Bacilli</taxon>
        <taxon>Bacillales</taxon>
        <taxon>Bacillaceae</taxon>
        <taxon>Alkalibacillus</taxon>
    </lineage>
</organism>
<comment type="caution">
    <text evidence="5">The sequence shown here is derived from an EMBL/GenBank/DDBJ whole genome shotgun (WGS) entry which is preliminary data.</text>
</comment>
<dbReference type="PANTHER" id="PTHR35807">
    <property type="entry name" value="TRANSCRIPTIONAL REGULATOR REDD-RELATED"/>
    <property type="match status" value="1"/>
</dbReference>
<dbReference type="Gene3D" id="1.25.40.10">
    <property type="entry name" value="Tetratricopeptide repeat domain"/>
    <property type="match status" value="3"/>
</dbReference>
<sequence>MIKMDIVPTLASQFTPLKDRDELITRLNLQRQLNQVSNYPVTFVHAGAGYGKSVGLSQYVHSTKDNVSWYTVSEYDQDLVAFMAKLIHAVQGAYSNFGEGLVNELGQSERSVKDRDIWRLVTEFVDELDQIDELTIVIDHIQLVFQAPKVVKWLELLLENIPSHIHIILSSRYKPSWGCLSQLKVRGELLEITSSDLILSEEEIDHLFCDLYNFQMNDEEIQEIYRLTEGWPAACSILIQQMEQGDQVIRVLQENELSISSLDDYMLHEILNKQPKLTQTFLIQTSILDELTGASCDNLLKVGGSDEILNTLTKQNLMISKIENERYQYHPLFKTFLIRRLQSTSHQEYNQLHYDAAHYYYKKGNVEQAIGHYLEVQEYEEVSEMLETYGIKMLTDGQLETLNDYLYKLPDYEIERTPILLYFQAEIARYRSKYDEAELIYQQVIDRTSDREQFYLLSLAYEGKAKIYLDTIRPIQAKRILERAIEYREQLAVDEKELARLYYMLGENLLNLGSANKAESWLEKAKDANLPVDQVNLKARIYLRTGRLKQAKQYLIEQRVRFSSANMSQLPKSHRETDILLSIICCLLGESEEGKKYAEQGLQQGIENNSPFVEACGWMRLGHASQLLERYDSTTIQTCYKQAIDIMKQLNVSRGMAEPYMGLCLLYGYEGKYEQALEAGQNGLKETEKVHDQWLSALILLCLGLAAVYGNRTEQAKQFLDEAMSHFESCEDQHGLMVINFWKAYLAFHENDTKSFGTCFSRFLTMMQTGNYEFFLKSRTLTGPQDLQVIAPMFHYCLKEGIHHSYVIRLIDELDLGQLEHHPGYTLQIKALGSFEVKRGRQFIQDWQRDKAKELLELFVTKRHKVLTKEEIFDDLWPGETEESANKKFKVTLNSLLKVLEPKRRVRQDSYFIERNGSSYRINPESTYVLDLDEFERYVEAGLVEQVASKSRDLLVKGLTLYDGDYLAHRRTSDWVVSERERIQVQYLQAAEKLAQIATRLEEYELCLRWCFKILQIDQTWEEAYRLIMYSYDRQNNRPQAIKWFKKCQSVLKEELDIEPTQATIDMYELIK</sequence>
<dbReference type="SMART" id="SM01043">
    <property type="entry name" value="BTAD"/>
    <property type="match status" value="1"/>
</dbReference>
<evidence type="ECO:0000313" key="5">
    <source>
        <dbReference type="EMBL" id="MDQ0350492.1"/>
    </source>
</evidence>
<dbReference type="SMART" id="SM00028">
    <property type="entry name" value="TPR"/>
    <property type="match status" value="9"/>
</dbReference>
<dbReference type="InterPro" id="IPR019734">
    <property type="entry name" value="TPR_rpt"/>
</dbReference>
<dbReference type="Gene3D" id="1.10.10.10">
    <property type="entry name" value="Winged helix-like DNA-binding domain superfamily/Winged helix DNA-binding domain"/>
    <property type="match status" value="1"/>
</dbReference>
<dbReference type="Pfam" id="PF25873">
    <property type="entry name" value="WHD_MalT"/>
    <property type="match status" value="1"/>
</dbReference>
<dbReference type="PANTHER" id="PTHR35807:SF2">
    <property type="entry name" value="TRANSCRIPTIONAL ACTIVATOR DOMAIN"/>
    <property type="match status" value="1"/>
</dbReference>